<feature type="region of interest" description="Disordered" evidence="1">
    <location>
        <begin position="1"/>
        <end position="441"/>
    </location>
</feature>
<gene>
    <name evidence="2" type="ORF">M513_13830</name>
</gene>
<keyword evidence="3" id="KW-1185">Reference proteome</keyword>
<reference evidence="2 3" key="1">
    <citation type="journal article" date="2014" name="Nat. Genet.">
        <title>Genome and transcriptome of the porcine whipworm Trichuris suis.</title>
        <authorList>
            <person name="Jex A.R."/>
            <person name="Nejsum P."/>
            <person name="Schwarz E.M."/>
            <person name="Hu L."/>
            <person name="Young N.D."/>
            <person name="Hall R.S."/>
            <person name="Korhonen P.K."/>
            <person name="Liao S."/>
            <person name="Thamsborg S."/>
            <person name="Xia J."/>
            <person name="Xu P."/>
            <person name="Wang S."/>
            <person name="Scheerlinck J.P."/>
            <person name="Hofmann A."/>
            <person name="Sternberg P.W."/>
            <person name="Wang J."/>
            <person name="Gasser R.B."/>
        </authorList>
    </citation>
    <scope>NUCLEOTIDE SEQUENCE [LARGE SCALE GENOMIC DNA]</scope>
    <source>
        <strain evidence="2">DCEP-RM93M</strain>
    </source>
</reference>
<name>A0A085LJZ7_9BILA</name>
<feature type="compositionally biased region" description="Basic and acidic residues" evidence="1">
    <location>
        <begin position="136"/>
        <end position="145"/>
    </location>
</feature>
<evidence type="ECO:0000256" key="1">
    <source>
        <dbReference type="SAM" id="MobiDB-lite"/>
    </source>
</evidence>
<protein>
    <submittedName>
        <fullName evidence="2">Uncharacterized protein</fullName>
    </submittedName>
</protein>
<evidence type="ECO:0000313" key="3">
    <source>
        <dbReference type="Proteomes" id="UP000030764"/>
    </source>
</evidence>
<dbReference type="Proteomes" id="UP000030764">
    <property type="component" value="Unassembled WGS sequence"/>
</dbReference>
<feature type="compositionally biased region" description="Basic and acidic residues" evidence="1">
    <location>
        <begin position="246"/>
        <end position="255"/>
    </location>
</feature>
<feature type="compositionally biased region" description="Basic and acidic residues" evidence="1">
    <location>
        <begin position="301"/>
        <end position="310"/>
    </location>
</feature>
<feature type="compositionally biased region" description="Basic and acidic residues" evidence="1">
    <location>
        <begin position="356"/>
        <end position="365"/>
    </location>
</feature>
<organism evidence="2 3">
    <name type="scientific">Trichuris suis</name>
    <name type="common">pig whipworm</name>
    <dbReference type="NCBI Taxonomy" id="68888"/>
    <lineage>
        <taxon>Eukaryota</taxon>
        <taxon>Metazoa</taxon>
        <taxon>Ecdysozoa</taxon>
        <taxon>Nematoda</taxon>
        <taxon>Enoplea</taxon>
        <taxon>Dorylaimia</taxon>
        <taxon>Trichinellida</taxon>
        <taxon>Trichuridae</taxon>
        <taxon>Trichuris</taxon>
    </lineage>
</organism>
<dbReference type="AlphaFoldDB" id="A0A085LJZ7"/>
<evidence type="ECO:0000313" key="2">
    <source>
        <dbReference type="EMBL" id="KFD45293.1"/>
    </source>
</evidence>
<sequence>MFCHADNPQNYKSSEEAQVHQSGEQDQLVGRPVRTQLVRDLCGQLGYQNSRDDASSGGPDEGLRNPGVDPKQQETQNFSPRPKDKERENRPCLTPSVVSCSYQNSRDDASSGGPDEGLRNPGVDPKQQETQNFSPRPKDKERENRPCLTPSVVSCSYQNSRDDASSGGPDEGLRNPGVDPKQQETQNFSPRPKDKERENRPCLTPSVVSCSYQNSRDDASSGGPDEGLRNPGVDPKQQETQNFSPRPKDKERENRPCLTPSVVSCSYQNSRDDASSGGPDEGLRNPGVDPKQQETQNFSPRPKDKERENRPCLTPSVVSCSYQNSRDDASSGGPDEGLRNPGVDPKQQETQNFSPRPKDKERENRPCLTPSVVSCSYQNSRDDASSGGPDEGLRNPGVDPKQQGCVAAAARARKRRLDEFIKKRKTSRHGPRTRKGRTVRA</sequence>
<feature type="compositionally biased region" description="Basic and acidic residues" evidence="1">
    <location>
        <begin position="191"/>
        <end position="200"/>
    </location>
</feature>
<feature type="compositionally biased region" description="Basic and acidic residues" evidence="1">
    <location>
        <begin position="81"/>
        <end position="90"/>
    </location>
</feature>
<dbReference type="EMBL" id="KL363576">
    <property type="protein sequence ID" value="KFD45293.1"/>
    <property type="molecule type" value="Genomic_DNA"/>
</dbReference>
<proteinExistence type="predicted"/>
<feature type="compositionally biased region" description="Basic residues" evidence="1">
    <location>
        <begin position="422"/>
        <end position="441"/>
    </location>
</feature>
<accession>A0A085LJZ7</accession>